<comment type="caution">
    <text evidence="3">The sequence shown here is derived from an EMBL/GenBank/DDBJ whole genome shotgun (WGS) entry which is preliminary data.</text>
</comment>
<accession>A0A9P6VQ51</accession>
<dbReference type="AlphaFoldDB" id="A0A9P6VQ51"/>
<dbReference type="PANTHER" id="PTHR34612">
    <property type="entry name" value="GH131_N DOMAIN-CONTAINING PROTEIN"/>
    <property type="match status" value="1"/>
</dbReference>
<name>A0A9P6VQ51_9HELO</name>
<protein>
    <recommendedName>
        <fullName evidence="2">Glycoside hydrolase 131 catalytic N-terminal domain-containing protein</fullName>
    </recommendedName>
</protein>
<keyword evidence="4" id="KW-1185">Reference proteome</keyword>
<dbReference type="Proteomes" id="UP000785200">
    <property type="component" value="Unassembled WGS sequence"/>
</dbReference>
<dbReference type="OrthoDB" id="5283326at2759"/>
<dbReference type="Pfam" id="PF18271">
    <property type="entry name" value="GH131_N"/>
    <property type="match status" value="1"/>
</dbReference>
<evidence type="ECO:0000259" key="2">
    <source>
        <dbReference type="Pfam" id="PF18271"/>
    </source>
</evidence>
<organism evidence="3 4">
    <name type="scientific">Hyphodiscus hymeniophilus</name>
    <dbReference type="NCBI Taxonomy" id="353542"/>
    <lineage>
        <taxon>Eukaryota</taxon>
        <taxon>Fungi</taxon>
        <taxon>Dikarya</taxon>
        <taxon>Ascomycota</taxon>
        <taxon>Pezizomycotina</taxon>
        <taxon>Leotiomycetes</taxon>
        <taxon>Helotiales</taxon>
        <taxon>Hyphodiscaceae</taxon>
        <taxon>Hyphodiscus</taxon>
    </lineage>
</organism>
<dbReference type="EMBL" id="VNKQ01000004">
    <property type="protein sequence ID" value="KAG0651625.1"/>
    <property type="molecule type" value="Genomic_DNA"/>
</dbReference>
<sequence length="222" mass="25127">MAKFKYTVLASVWIALAAAIPSLDLARKCPVTMEGRVARGMKLSTFDTTSSPFDPNFSKGENLTWSQIIEFPHVLPSKFDITAYKAIEVTIDERSIFIPGGGAPQIGFRRAGLLLGNGTDATVVGVKTFHWSVKQDLRARMNLTHEYMNVWHETNDYSANQFSFNTGILLEQDHPTDSNATTTGLDKRLWKFLDRGNDVIWTTWIDWDNWQNFAVTVDYVKK</sequence>
<evidence type="ECO:0000313" key="4">
    <source>
        <dbReference type="Proteomes" id="UP000785200"/>
    </source>
</evidence>
<dbReference type="InterPro" id="IPR041524">
    <property type="entry name" value="GH131_N"/>
</dbReference>
<dbReference type="PANTHER" id="PTHR34612:SF4">
    <property type="entry name" value="GLYCOSIDE HYDROLASE 131 CATALYTIC N-TERMINAL DOMAIN-CONTAINING PROTEIN"/>
    <property type="match status" value="1"/>
</dbReference>
<gene>
    <name evidence="3" type="ORF">D0Z07_2122</name>
</gene>
<feature type="signal peptide" evidence="1">
    <location>
        <begin position="1"/>
        <end position="19"/>
    </location>
</feature>
<evidence type="ECO:0000313" key="3">
    <source>
        <dbReference type="EMBL" id="KAG0651625.1"/>
    </source>
</evidence>
<reference evidence="3" key="1">
    <citation type="submission" date="2019-07" db="EMBL/GenBank/DDBJ databases">
        <title>Hyphodiscus hymeniophilus genome sequencing and assembly.</title>
        <authorList>
            <person name="Kramer G."/>
            <person name="Nodwell J."/>
        </authorList>
    </citation>
    <scope>NUCLEOTIDE SEQUENCE</scope>
    <source>
        <strain evidence="3">ATCC 34498</strain>
    </source>
</reference>
<feature type="domain" description="Glycoside hydrolase 131 catalytic N-terminal" evidence="2">
    <location>
        <begin position="31"/>
        <end position="221"/>
    </location>
</feature>
<keyword evidence="1" id="KW-0732">Signal</keyword>
<dbReference type="Gene3D" id="2.60.120.1160">
    <property type="match status" value="1"/>
</dbReference>
<evidence type="ECO:0000256" key="1">
    <source>
        <dbReference type="SAM" id="SignalP"/>
    </source>
</evidence>
<feature type="chain" id="PRO_5040440119" description="Glycoside hydrolase 131 catalytic N-terminal domain-containing protein" evidence="1">
    <location>
        <begin position="20"/>
        <end position="222"/>
    </location>
</feature>
<proteinExistence type="predicted"/>